<dbReference type="Gene3D" id="3.30.70.100">
    <property type="match status" value="1"/>
</dbReference>
<dbReference type="SUPFAM" id="SSF54909">
    <property type="entry name" value="Dimeric alpha+beta barrel"/>
    <property type="match status" value="1"/>
</dbReference>
<dbReference type="PANTHER" id="PTHR40257">
    <property type="match status" value="1"/>
</dbReference>
<proteinExistence type="predicted"/>
<organism evidence="1 2">
    <name type="scientific">Paenibacillus tianmuensis</name>
    <dbReference type="NCBI Taxonomy" id="624147"/>
    <lineage>
        <taxon>Bacteria</taxon>
        <taxon>Bacillati</taxon>
        <taxon>Bacillota</taxon>
        <taxon>Bacilli</taxon>
        <taxon>Bacillales</taxon>
        <taxon>Paenibacillaceae</taxon>
        <taxon>Paenibacillus</taxon>
    </lineage>
</organism>
<keyword evidence="2" id="KW-1185">Reference proteome</keyword>
<gene>
    <name evidence="1" type="ORF">SAMN04487970_10032</name>
</gene>
<evidence type="ECO:0000313" key="1">
    <source>
        <dbReference type="EMBL" id="SCW32625.1"/>
    </source>
</evidence>
<dbReference type="STRING" id="624147.SAMN04487970_10032"/>
<name>A0A1G4PKD8_9BACL</name>
<dbReference type="InterPro" id="IPR011008">
    <property type="entry name" value="Dimeric_a/b-barrel"/>
</dbReference>
<dbReference type="RefSeq" id="WP_174551185.1">
    <property type="nucleotide sequence ID" value="NZ_FMTT01000003.1"/>
</dbReference>
<dbReference type="EMBL" id="FMTT01000003">
    <property type="protein sequence ID" value="SCW32625.1"/>
    <property type="molecule type" value="Genomic_DNA"/>
</dbReference>
<dbReference type="Proteomes" id="UP000198601">
    <property type="component" value="Unassembled WGS sequence"/>
</dbReference>
<evidence type="ECO:0000313" key="2">
    <source>
        <dbReference type="Proteomes" id="UP000198601"/>
    </source>
</evidence>
<dbReference type="AlphaFoldDB" id="A0A1G4PKD8"/>
<reference evidence="2" key="1">
    <citation type="submission" date="2016-10" db="EMBL/GenBank/DDBJ databases">
        <authorList>
            <person name="Varghese N."/>
            <person name="Submissions S."/>
        </authorList>
    </citation>
    <scope>NUCLEOTIDE SEQUENCE [LARGE SCALE GENOMIC DNA]</scope>
    <source>
        <strain evidence="2">CGMCC 1.8946</strain>
    </source>
</reference>
<dbReference type="PANTHER" id="PTHR40257:SF1">
    <property type="entry name" value="DUF1330 DOMAIN-CONTAINING PROTEIN"/>
    <property type="match status" value="1"/>
</dbReference>
<evidence type="ECO:0008006" key="3">
    <source>
        <dbReference type="Google" id="ProtNLM"/>
    </source>
</evidence>
<accession>A0A1G4PKD8</accession>
<protein>
    <recommendedName>
        <fullName evidence="3">DUF1330 domain-containing protein</fullName>
    </recommendedName>
</protein>
<sequence length="146" mass="16583">MTEFESIRYIEPSQRASMRFMQRGIEGSIVMLNLLRFRDVADYTANPELTPEDPISGAEAFNRYIEHTLPFLRESGGEIMFLGDGGEFLIGHEDERWDLVMLIRKSSSQSFLAFSSHQDYLAGIGHRTAAIEDSRLLPMAELPIPN</sequence>